<dbReference type="AlphaFoldDB" id="A0A518F001"/>
<gene>
    <name evidence="1" type="ORF">Poly30_52230</name>
</gene>
<accession>A0A518F001</accession>
<dbReference type="RefSeq" id="WP_145204429.1">
    <property type="nucleotide sequence ID" value="NZ_CP036434.1"/>
</dbReference>
<sequence>MQNVARTWAPTLSVTGADGLPAIADAGNVLRPETALKLSFRLAPTTEPKAAMAALTKALTGDADRRTGGGHLALPGVFPQFA</sequence>
<reference evidence="1 2" key="1">
    <citation type="submission" date="2019-02" db="EMBL/GenBank/DDBJ databases">
        <title>Deep-cultivation of Planctomycetes and their phenomic and genomic characterization uncovers novel biology.</title>
        <authorList>
            <person name="Wiegand S."/>
            <person name="Jogler M."/>
            <person name="Boedeker C."/>
            <person name="Pinto D."/>
            <person name="Vollmers J."/>
            <person name="Rivas-Marin E."/>
            <person name="Kohn T."/>
            <person name="Peeters S.H."/>
            <person name="Heuer A."/>
            <person name="Rast P."/>
            <person name="Oberbeckmann S."/>
            <person name="Bunk B."/>
            <person name="Jeske O."/>
            <person name="Meyerdierks A."/>
            <person name="Storesund J.E."/>
            <person name="Kallscheuer N."/>
            <person name="Luecker S."/>
            <person name="Lage O.M."/>
            <person name="Pohl T."/>
            <person name="Merkel B.J."/>
            <person name="Hornburger P."/>
            <person name="Mueller R.-W."/>
            <person name="Bruemmer F."/>
            <person name="Labrenz M."/>
            <person name="Spormann A.M."/>
            <person name="Op den Camp H."/>
            <person name="Overmann J."/>
            <person name="Amann R."/>
            <person name="Jetten M.S.M."/>
            <person name="Mascher T."/>
            <person name="Medema M.H."/>
            <person name="Devos D.P."/>
            <person name="Kaster A.-K."/>
            <person name="Ovreas L."/>
            <person name="Rohde M."/>
            <person name="Galperin M.Y."/>
            <person name="Jogler C."/>
        </authorList>
    </citation>
    <scope>NUCLEOTIDE SEQUENCE [LARGE SCALE GENOMIC DNA]</scope>
    <source>
        <strain evidence="1 2">Poly30</strain>
    </source>
</reference>
<evidence type="ECO:0000313" key="1">
    <source>
        <dbReference type="EMBL" id="QDV09665.1"/>
    </source>
</evidence>
<keyword evidence="2" id="KW-1185">Reference proteome</keyword>
<dbReference type="OrthoDB" id="9761532at2"/>
<dbReference type="Gene3D" id="3.30.70.360">
    <property type="match status" value="1"/>
</dbReference>
<organism evidence="1 2">
    <name type="scientific">Saltatorellus ferox</name>
    <dbReference type="NCBI Taxonomy" id="2528018"/>
    <lineage>
        <taxon>Bacteria</taxon>
        <taxon>Pseudomonadati</taxon>
        <taxon>Planctomycetota</taxon>
        <taxon>Planctomycetia</taxon>
        <taxon>Planctomycetia incertae sedis</taxon>
        <taxon>Saltatorellus</taxon>
    </lineage>
</organism>
<dbReference type="EMBL" id="CP036434">
    <property type="protein sequence ID" value="QDV09665.1"/>
    <property type="molecule type" value="Genomic_DNA"/>
</dbReference>
<name>A0A518F001_9BACT</name>
<dbReference type="Proteomes" id="UP000320390">
    <property type="component" value="Chromosome"/>
</dbReference>
<proteinExistence type="predicted"/>
<evidence type="ECO:0000313" key="2">
    <source>
        <dbReference type="Proteomes" id="UP000320390"/>
    </source>
</evidence>
<protein>
    <submittedName>
        <fullName evidence="1">Uncharacterized protein</fullName>
    </submittedName>
</protein>